<comment type="caution">
    <text evidence="5">The sequence shown here is derived from an EMBL/GenBank/DDBJ whole genome shotgun (WGS) entry which is preliminary data.</text>
</comment>
<evidence type="ECO:0000313" key="5">
    <source>
        <dbReference type="EMBL" id="MDF9409161.1"/>
    </source>
</evidence>
<dbReference type="GO" id="GO:0019239">
    <property type="term" value="F:deaminase activity"/>
    <property type="evidence" value="ECO:0007669"/>
    <property type="project" value="UniProtKB-ARBA"/>
</dbReference>
<dbReference type="Gene3D" id="2.30.40.10">
    <property type="entry name" value="Urease, subunit C, domain 1"/>
    <property type="match status" value="1"/>
</dbReference>
<dbReference type="PANTHER" id="PTHR43794">
    <property type="entry name" value="AMINOHYDROLASE SSNA-RELATED"/>
    <property type="match status" value="1"/>
</dbReference>
<dbReference type="GO" id="GO:0046872">
    <property type="term" value="F:metal ion binding"/>
    <property type="evidence" value="ECO:0007669"/>
    <property type="project" value="UniProtKB-KW"/>
</dbReference>
<dbReference type="SUPFAM" id="SSF51338">
    <property type="entry name" value="Composite domain of metallo-dependent hydrolases"/>
    <property type="match status" value="1"/>
</dbReference>
<dbReference type="SUPFAM" id="SSF51556">
    <property type="entry name" value="Metallo-dependent hydrolases"/>
    <property type="match status" value="1"/>
</dbReference>
<dbReference type="FunFam" id="3.20.20.140:FF:000014">
    <property type="entry name" value="5-methylthioadenosine/S-adenosylhomocysteine deaminase"/>
    <property type="match status" value="1"/>
</dbReference>
<sequence>MSSILIKDALIVTMNPNRDIFRGNILVEDDTIKAIEKDIQRIVQIFDLNTSKVIESRGQIVIPGFIQSHVHLCQTLFRGQADDLELLDWLKKRIWPLEGAHDHDSLYYSALLGIGELFRNGTTAIIDMGTVNYTESNFQAIITSGIRAISGKCMMDSSDIVPDSLIESTGESLQKSVDLLEKWHGSDNGRLHYAFAPRFAISCSEELLIQVRDLAQKYNVKIHTHASENTTEITLIQQERKMRNIVYYDHLGITGKNLIMAHCIWLDDKEMEILRQRGVRVVHCPVSNLKLGSGIARIPEMLSKNIHVSLGSDGAPCNNNLDMFTEMRIAALIQKPLYGPTAMSAKQTFELATLGGAKTMGLEKEIGSLEVGKKADLTMIDLNKIHCSPSDNVDIYSQLVYQARSSDVTLTMVNGRVVYEKGNLTTIDEDDTIKQANIATKRVNSRIGLS</sequence>
<keyword evidence="1" id="KW-0479">Metal-binding</keyword>
<dbReference type="NCBIfam" id="NF005557">
    <property type="entry name" value="PRK07228.1"/>
    <property type="match status" value="1"/>
</dbReference>
<keyword evidence="6" id="KW-1185">Reference proteome</keyword>
<name>A0A9X4JVY1_9FIRM</name>
<dbReference type="RefSeq" id="WP_277444606.1">
    <property type="nucleotide sequence ID" value="NZ_JAKOAV010000025.1"/>
</dbReference>
<evidence type="ECO:0000256" key="3">
    <source>
        <dbReference type="ARBA" id="ARBA00022833"/>
    </source>
</evidence>
<dbReference type="InterPro" id="IPR006680">
    <property type="entry name" value="Amidohydro-rel"/>
</dbReference>
<dbReference type="Proteomes" id="UP001154312">
    <property type="component" value="Unassembled WGS sequence"/>
</dbReference>
<dbReference type="Gene3D" id="3.20.20.140">
    <property type="entry name" value="Metal-dependent hydrolases"/>
    <property type="match status" value="1"/>
</dbReference>
<accession>A0A9X4JVY1</accession>
<dbReference type="CDD" id="cd01298">
    <property type="entry name" value="ATZ_TRZ_like"/>
    <property type="match status" value="1"/>
</dbReference>
<evidence type="ECO:0000256" key="2">
    <source>
        <dbReference type="ARBA" id="ARBA00022801"/>
    </source>
</evidence>
<evidence type="ECO:0000256" key="1">
    <source>
        <dbReference type="ARBA" id="ARBA00022723"/>
    </source>
</evidence>
<dbReference type="InterPro" id="IPR011059">
    <property type="entry name" value="Metal-dep_hydrolase_composite"/>
</dbReference>
<dbReference type="Pfam" id="PF01979">
    <property type="entry name" value="Amidohydro_1"/>
    <property type="match status" value="1"/>
</dbReference>
<organism evidence="5 6">
    <name type="scientific">Pelotomaculum isophthalicicum JI</name>
    <dbReference type="NCBI Taxonomy" id="947010"/>
    <lineage>
        <taxon>Bacteria</taxon>
        <taxon>Bacillati</taxon>
        <taxon>Bacillota</taxon>
        <taxon>Clostridia</taxon>
        <taxon>Eubacteriales</taxon>
        <taxon>Desulfotomaculaceae</taxon>
        <taxon>Pelotomaculum</taxon>
    </lineage>
</organism>
<dbReference type="AlphaFoldDB" id="A0A9X4JVY1"/>
<feature type="domain" description="Amidohydrolase-related" evidence="4">
    <location>
        <begin position="60"/>
        <end position="418"/>
    </location>
</feature>
<protein>
    <submittedName>
        <fullName evidence="5">5'-deoxyadenosine deaminase</fullName>
    </submittedName>
</protein>
<dbReference type="InterPro" id="IPR050287">
    <property type="entry name" value="MTA/SAH_deaminase"/>
</dbReference>
<gene>
    <name evidence="5" type="ORF">L7E55_12480</name>
</gene>
<dbReference type="InterPro" id="IPR032466">
    <property type="entry name" value="Metal_Hydrolase"/>
</dbReference>
<dbReference type="PANTHER" id="PTHR43794:SF11">
    <property type="entry name" value="AMIDOHYDROLASE-RELATED DOMAIN-CONTAINING PROTEIN"/>
    <property type="match status" value="1"/>
</dbReference>
<keyword evidence="3" id="KW-0862">Zinc</keyword>
<evidence type="ECO:0000259" key="4">
    <source>
        <dbReference type="Pfam" id="PF01979"/>
    </source>
</evidence>
<dbReference type="GO" id="GO:0016814">
    <property type="term" value="F:hydrolase activity, acting on carbon-nitrogen (but not peptide) bonds, in cyclic amidines"/>
    <property type="evidence" value="ECO:0007669"/>
    <property type="project" value="UniProtKB-ARBA"/>
</dbReference>
<dbReference type="EMBL" id="JAKOAV010000025">
    <property type="protein sequence ID" value="MDF9409161.1"/>
    <property type="molecule type" value="Genomic_DNA"/>
</dbReference>
<keyword evidence="2" id="KW-0378">Hydrolase</keyword>
<reference evidence="5" key="1">
    <citation type="submission" date="2022-02" db="EMBL/GenBank/DDBJ databases">
        <authorList>
            <person name="Leng L."/>
        </authorList>
    </citation>
    <scope>NUCLEOTIDE SEQUENCE</scope>
    <source>
        <strain evidence="5">JI</strain>
    </source>
</reference>
<evidence type="ECO:0000313" key="6">
    <source>
        <dbReference type="Proteomes" id="UP001154312"/>
    </source>
</evidence>
<proteinExistence type="predicted"/>